<sequence>MSGRRRRELADSFRLVTGDEQWCLRDLLVGVVAAAVWIGGTGALAIQVADVLGVPLGLGVGESPSPLAVGLFAVLWLAVPAVAVTVRIRRRTLNLRGNVEQYYRFEHPAALLAPPALLVVVAVVVGMALGGFPSSVSLVLLPVGLFALIRTLAFSYRVYSFSHPLVVHLFVAVSTTVALASALAAVGMATGQGQFTERVLRAAGLPSWVLGTVSVEGVVVSGVAVVAALPVGLALAYVLVQTVVSLAVRLVEPDVDRSSMRTGQRYPPFLDSTTPVGTSVDSSDSSAGSTGTDTDASTADRGPTESDGDGTDSEDSVESDDEGEDLDDVSNTRVFTPPADDGDGGFGSSTAGETRSVPGTDDEVTSSTGGGSRCDACGETFSMETDVRFCPNCGTALDGE</sequence>
<keyword evidence="4" id="KW-1185">Reference proteome</keyword>
<proteinExistence type="predicted"/>
<feature type="compositionally biased region" description="Low complexity" evidence="1">
    <location>
        <begin position="271"/>
        <end position="300"/>
    </location>
</feature>
<evidence type="ECO:0000313" key="3">
    <source>
        <dbReference type="EMBL" id="SFS02804.1"/>
    </source>
</evidence>
<protein>
    <submittedName>
        <fullName evidence="3">Uncharacterized protein</fullName>
    </submittedName>
</protein>
<dbReference type="Proteomes" id="UP000199062">
    <property type="component" value="Unassembled WGS sequence"/>
</dbReference>
<gene>
    <name evidence="3" type="ORF">SAMN05216559_2692</name>
</gene>
<dbReference type="OrthoDB" id="241537at2157"/>
<feature type="transmembrane region" description="Helical" evidence="2">
    <location>
        <begin position="165"/>
        <end position="188"/>
    </location>
</feature>
<feature type="transmembrane region" description="Helical" evidence="2">
    <location>
        <begin position="135"/>
        <end position="153"/>
    </location>
</feature>
<dbReference type="RefSeq" id="WP_089817011.1">
    <property type="nucleotide sequence ID" value="NZ_FOZK01000002.1"/>
</dbReference>
<evidence type="ECO:0000256" key="2">
    <source>
        <dbReference type="SAM" id="Phobius"/>
    </source>
</evidence>
<keyword evidence="2" id="KW-0812">Transmembrane</keyword>
<evidence type="ECO:0000313" key="4">
    <source>
        <dbReference type="Proteomes" id="UP000199062"/>
    </source>
</evidence>
<reference evidence="3 4" key="1">
    <citation type="submission" date="2016-10" db="EMBL/GenBank/DDBJ databases">
        <authorList>
            <person name="de Groot N.N."/>
        </authorList>
    </citation>
    <scope>NUCLEOTIDE SEQUENCE [LARGE SCALE GENOMIC DNA]</scope>
    <source>
        <strain evidence="3 4">CGMCC 1.10457</strain>
    </source>
</reference>
<feature type="transmembrane region" description="Helical" evidence="2">
    <location>
        <begin position="208"/>
        <end position="240"/>
    </location>
</feature>
<name>A0A1I6LHB0_9EURY</name>
<feature type="transmembrane region" description="Helical" evidence="2">
    <location>
        <begin position="109"/>
        <end position="129"/>
    </location>
</feature>
<dbReference type="EMBL" id="FOZK01000002">
    <property type="protein sequence ID" value="SFS02804.1"/>
    <property type="molecule type" value="Genomic_DNA"/>
</dbReference>
<evidence type="ECO:0000256" key="1">
    <source>
        <dbReference type="SAM" id="MobiDB-lite"/>
    </source>
</evidence>
<feature type="transmembrane region" description="Helical" evidence="2">
    <location>
        <begin position="67"/>
        <end position="88"/>
    </location>
</feature>
<feature type="region of interest" description="Disordered" evidence="1">
    <location>
        <begin position="257"/>
        <end position="378"/>
    </location>
</feature>
<feature type="compositionally biased region" description="Acidic residues" evidence="1">
    <location>
        <begin position="306"/>
        <end position="328"/>
    </location>
</feature>
<keyword evidence="2" id="KW-0472">Membrane</keyword>
<accession>A0A1I6LHB0</accession>
<feature type="transmembrane region" description="Helical" evidence="2">
    <location>
        <begin position="27"/>
        <end position="47"/>
    </location>
</feature>
<keyword evidence="2" id="KW-1133">Transmembrane helix</keyword>
<organism evidence="3 4">
    <name type="scientific">Halomicrobium zhouii</name>
    <dbReference type="NCBI Taxonomy" id="767519"/>
    <lineage>
        <taxon>Archaea</taxon>
        <taxon>Methanobacteriati</taxon>
        <taxon>Methanobacteriota</taxon>
        <taxon>Stenosarchaea group</taxon>
        <taxon>Halobacteria</taxon>
        <taxon>Halobacteriales</taxon>
        <taxon>Haloarculaceae</taxon>
        <taxon>Halomicrobium</taxon>
    </lineage>
</organism>
<dbReference type="AlphaFoldDB" id="A0A1I6LHB0"/>